<protein>
    <submittedName>
        <fullName evidence="2">Uncharacterized protein</fullName>
    </submittedName>
</protein>
<feature type="compositionally biased region" description="Low complexity" evidence="1">
    <location>
        <begin position="22"/>
        <end position="36"/>
    </location>
</feature>
<gene>
    <name evidence="2" type="ORF">TrST_g13588</name>
</gene>
<dbReference type="EMBL" id="BRXY01000078">
    <property type="protein sequence ID" value="GMH62539.1"/>
    <property type="molecule type" value="Genomic_DNA"/>
</dbReference>
<dbReference type="Proteomes" id="UP001165085">
    <property type="component" value="Unassembled WGS sequence"/>
</dbReference>
<feature type="compositionally biased region" description="Pro residues" evidence="1">
    <location>
        <begin position="1"/>
        <end position="21"/>
    </location>
</feature>
<feature type="region of interest" description="Disordered" evidence="1">
    <location>
        <begin position="1"/>
        <end position="39"/>
    </location>
</feature>
<keyword evidence="3" id="KW-1185">Reference proteome</keyword>
<proteinExistence type="predicted"/>
<evidence type="ECO:0000313" key="3">
    <source>
        <dbReference type="Proteomes" id="UP001165085"/>
    </source>
</evidence>
<name>A0A9W7DZN7_9STRA</name>
<dbReference type="OrthoDB" id="155883at2759"/>
<organism evidence="2 3">
    <name type="scientific">Triparma strigata</name>
    <dbReference type="NCBI Taxonomy" id="1606541"/>
    <lineage>
        <taxon>Eukaryota</taxon>
        <taxon>Sar</taxon>
        <taxon>Stramenopiles</taxon>
        <taxon>Ochrophyta</taxon>
        <taxon>Bolidophyceae</taxon>
        <taxon>Parmales</taxon>
        <taxon>Triparmaceae</taxon>
        <taxon>Triparma</taxon>
    </lineage>
</organism>
<sequence>MPLPPPPPNLFARPPALPPPSASSSSSTSDSASQPPQQRPIHALSSMLGAPRGLPRPPIGLMSSAPAAAVNLAPKVPRDLEFGLLYSKYICPPSPKTPLFDFLTLRASMRYIDQLRTHNVTPDEKQKYNITSDRVMLTSSGNVLTLCGSGVGGRFTTAEILMSRLLSAELDRKFAALDSSFKALSNDTKKLKGSGIKGKSDGEDLQAYKSELSAFISTFSKLNDLVSAKREEIASQPKVEFEIDPEADMKLASPLPEYLGYLIKKYTAETNPQKAHSSMLIDSISRLSAWLSSVILRSVFTTDHEYNVYVLELIGASDDRTGQEEPKTEKYWRNRVFMFLSKCRELKSCPKKEKELMKTYDWDALATA</sequence>
<dbReference type="AlphaFoldDB" id="A0A9W7DZN7"/>
<reference evidence="3" key="1">
    <citation type="journal article" date="2023" name="Commun. Biol.">
        <title>Genome analysis of Parmales, the sister group of diatoms, reveals the evolutionary specialization of diatoms from phago-mixotrophs to photoautotrophs.</title>
        <authorList>
            <person name="Ban H."/>
            <person name="Sato S."/>
            <person name="Yoshikawa S."/>
            <person name="Yamada K."/>
            <person name="Nakamura Y."/>
            <person name="Ichinomiya M."/>
            <person name="Sato N."/>
            <person name="Blanc-Mathieu R."/>
            <person name="Endo H."/>
            <person name="Kuwata A."/>
            <person name="Ogata H."/>
        </authorList>
    </citation>
    <scope>NUCLEOTIDE SEQUENCE [LARGE SCALE GENOMIC DNA]</scope>
    <source>
        <strain evidence="3">NIES 3701</strain>
    </source>
</reference>
<evidence type="ECO:0000313" key="2">
    <source>
        <dbReference type="EMBL" id="GMH62539.1"/>
    </source>
</evidence>
<accession>A0A9W7DZN7</accession>
<comment type="caution">
    <text evidence="2">The sequence shown here is derived from an EMBL/GenBank/DDBJ whole genome shotgun (WGS) entry which is preliminary data.</text>
</comment>
<evidence type="ECO:0000256" key="1">
    <source>
        <dbReference type="SAM" id="MobiDB-lite"/>
    </source>
</evidence>